<dbReference type="PROSITE" id="PS50110">
    <property type="entry name" value="RESPONSE_REGULATORY"/>
    <property type="match status" value="1"/>
</dbReference>
<dbReference type="HOGENOM" id="CLU_599588_0_0_6"/>
<proteinExistence type="predicted"/>
<organism evidence="5 6">
    <name type="scientific">Teredinibacter turnerae (strain ATCC 39867 / T7901)</name>
    <dbReference type="NCBI Taxonomy" id="377629"/>
    <lineage>
        <taxon>Bacteria</taxon>
        <taxon>Pseudomonadati</taxon>
        <taxon>Pseudomonadota</taxon>
        <taxon>Gammaproteobacteria</taxon>
        <taxon>Cellvibrionales</taxon>
        <taxon>Cellvibrionaceae</taxon>
        <taxon>Teredinibacter</taxon>
    </lineage>
</organism>
<dbReference type="AlphaFoldDB" id="C5BPI5"/>
<feature type="region of interest" description="Disordered" evidence="3">
    <location>
        <begin position="165"/>
        <end position="188"/>
    </location>
</feature>
<evidence type="ECO:0000256" key="1">
    <source>
        <dbReference type="ARBA" id="ARBA00022553"/>
    </source>
</evidence>
<evidence type="ECO:0000313" key="6">
    <source>
        <dbReference type="Proteomes" id="UP000009080"/>
    </source>
</evidence>
<sequence length="487" mass="53483">MPQARRSFNDKKINQFWGSAMQRALIVDDSKTAQLRLKKMMTRYDLTVDVAFSAEEALGYLSYRMPAVIFMDHHMEGMDGFEALKIIKANPTTATVPVIMYTAQKGDVYVGQARALGALDILSKEVIKPSNLERVLASLKIYPVAHHEAVAIPVAAGAGVVTPLQPPASVEPNSESEKPHHDAAASSATTDFEEMQLQVARLFELHIADVRQQISEHSRYVVRRLSNEIEKAAEKEPKIGDVPLSVINEEISADSRRANRLSSSLLIFILVAVGLLSFQLYETRTALNTLSDDYNLLVEGNRQSQALVSSMAEVVAQSNKELAKTSLNSGITAAISWALDTNLQFEFNQAPLNEELMMQISTLVYRLASVGFEGIVELNIHRGNFCLQQASNGEFQLAAANTPADQCLLLADTTPDFPVSQYLSLPYMNFQDNAVPIKQGQIDLNVVSTGIGEPRVPYPENPHTVSAAEWNAIAAKNNRVTVDLSAL</sequence>
<dbReference type="SMART" id="SM00448">
    <property type="entry name" value="REC"/>
    <property type="match status" value="1"/>
</dbReference>
<gene>
    <name evidence="5" type="ordered locus">TERTU_0800</name>
</gene>
<name>C5BPI5_TERTT</name>
<feature type="domain" description="Response regulatory" evidence="4">
    <location>
        <begin position="23"/>
        <end position="139"/>
    </location>
</feature>
<dbReference type="SUPFAM" id="SSF52172">
    <property type="entry name" value="CheY-like"/>
    <property type="match status" value="1"/>
</dbReference>
<keyword evidence="1 2" id="KW-0597">Phosphoprotein</keyword>
<keyword evidence="6" id="KW-1185">Reference proteome</keyword>
<dbReference type="GO" id="GO:0000160">
    <property type="term" value="P:phosphorelay signal transduction system"/>
    <property type="evidence" value="ECO:0007669"/>
    <property type="project" value="InterPro"/>
</dbReference>
<evidence type="ECO:0000256" key="3">
    <source>
        <dbReference type="SAM" id="MobiDB-lite"/>
    </source>
</evidence>
<dbReference type="eggNOG" id="COG3706">
    <property type="taxonomic scope" value="Bacteria"/>
</dbReference>
<dbReference type="Gene3D" id="3.40.50.2300">
    <property type="match status" value="1"/>
</dbReference>
<dbReference type="Proteomes" id="UP000009080">
    <property type="component" value="Chromosome"/>
</dbReference>
<dbReference type="STRING" id="377629.TERTU_0800"/>
<evidence type="ECO:0000259" key="4">
    <source>
        <dbReference type="PROSITE" id="PS50110"/>
    </source>
</evidence>
<dbReference type="PANTHER" id="PTHR44591:SF3">
    <property type="entry name" value="RESPONSE REGULATORY DOMAIN-CONTAINING PROTEIN"/>
    <property type="match status" value="1"/>
</dbReference>
<dbReference type="InterPro" id="IPR050595">
    <property type="entry name" value="Bact_response_regulator"/>
</dbReference>
<reference evidence="5 6" key="1">
    <citation type="journal article" date="2009" name="PLoS ONE">
        <title>The complete genome of Teredinibacter turnerae T7901: an intracellular endosymbiont of marine wood-boring bivalves (shipworms).</title>
        <authorList>
            <person name="Yang J.C."/>
            <person name="Madupu R."/>
            <person name="Durkin A.S."/>
            <person name="Ekborg N.A."/>
            <person name="Pedamallu C.S."/>
            <person name="Hostetler J.B."/>
            <person name="Radune D."/>
            <person name="Toms B.S."/>
            <person name="Henrissat B."/>
            <person name="Coutinho P.M."/>
            <person name="Schwarz S."/>
            <person name="Field L."/>
            <person name="Trindade-Silva A.E."/>
            <person name="Soares C.A.G."/>
            <person name="Elshahawi S."/>
            <person name="Hanora A."/>
            <person name="Schmidt E.W."/>
            <person name="Haygood M.G."/>
            <person name="Posfai J."/>
            <person name="Benner J."/>
            <person name="Madinger C."/>
            <person name="Nove J."/>
            <person name="Anton B."/>
            <person name="Chaudhary K."/>
            <person name="Foster J."/>
            <person name="Holman A."/>
            <person name="Kumar S."/>
            <person name="Lessard P.A."/>
            <person name="Luyten Y.A."/>
            <person name="Slatko B."/>
            <person name="Wood N."/>
            <person name="Wu B."/>
            <person name="Teplitski M."/>
            <person name="Mougous J.D."/>
            <person name="Ward N."/>
            <person name="Eisen J.A."/>
            <person name="Badger J.H."/>
            <person name="Distel D.L."/>
        </authorList>
    </citation>
    <scope>NUCLEOTIDE SEQUENCE [LARGE SCALE GENOMIC DNA]</scope>
    <source>
        <strain evidence="6">ATCC 39867 / T7901</strain>
    </source>
</reference>
<dbReference type="KEGG" id="ttu:TERTU_0800"/>
<evidence type="ECO:0000256" key="2">
    <source>
        <dbReference type="PROSITE-ProRule" id="PRU00169"/>
    </source>
</evidence>
<dbReference type="Pfam" id="PF00072">
    <property type="entry name" value="Response_reg"/>
    <property type="match status" value="1"/>
</dbReference>
<accession>C5BPI5</accession>
<dbReference type="CDD" id="cd17546">
    <property type="entry name" value="REC_hyHK_CKI1_RcsC-like"/>
    <property type="match status" value="1"/>
</dbReference>
<dbReference type="EMBL" id="CP001614">
    <property type="protein sequence ID" value="ACR11935.1"/>
    <property type="molecule type" value="Genomic_DNA"/>
</dbReference>
<evidence type="ECO:0000313" key="5">
    <source>
        <dbReference type="EMBL" id="ACR11935.1"/>
    </source>
</evidence>
<protein>
    <submittedName>
        <fullName evidence="5">Response regulator receiver domain protein</fullName>
    </submittedName>
</protein>
<dbReference type="InterPro" id="IPR001789">
    <property type="entry name" value="Sig_transdc_resp-reg_receiver"/>
</dbReference>
<feature type="modified residue" description="4-aspartylphosphate" evidence="2">
    <location>
        <position position="72"/>
    </location>
</feature>
<dbReference type="PANTHER" id="PTHR44591">
    <property type="entry name" value="STRESS RESPONSE REGULATOR PROTEIN 1"/>
    <property type="match status" value="1"/>
</dbReference>
<dbReference type="InterPro" id="IPR011006">
    <property type="entry name" value="CheY-like_superfamily"/>
</dbReference>